<evidence type="ECO:0000256" key="4">
    <source>
        <dbReference type="ARBA" id="ARBA00022692"/>
    </source>
</evidence>
<evidence type="ECO:0000256" key="6">
    <source>
        <dbReference type="ARBA" id="ARBA00023136"/>
    </source>
</evidence>
<name>A0ABR4ZIS5_9NOCA</name>
<feature type="transmembrane region" description="Helical" evidence="7">
    <location>
        <begin position="453"/>
        <end position="474"/>
    </location>
</feature>
<feature type="transmembrane region" description="Helical" evidence="7">
    <location>
        <begin position="402"/>
        <end position="424"/>
    </location>
</feature>
<dbReference type="Gene3D" id="1.20.1250.20">
    <property type="entry name" value="MFS general substrate transporter like domains"/>
    <property type="match status" value="1"/>
</dbReference>
<feature type="transmembrane region" description="Helical" evidence="7">
    <location>
        <begin position="175"/>
        <end position="195"/>
    </location>
</feature>
<dbReference type="PANTHER" id="PTHR42718:SF46">
    <property type="entry name" value="BLR6921 PROTEIN"/>
    <property type="match status" value="1"/>
</dbReference>
<keyword evidence="3" id="KW-1003">Cell membrane</keyword>
<feature type="transmembrane region" description="Helical" evidence="7">
    <location>
        <begin position="56"/>
        <end position="75"/>
    </location>
</feature>
<keyword evidence="4 7" id="KW-0812">Transmembrane</keyword>
<reference evidence="9 10" key="1">
    <citation type="journal article" date="2014" name="Int. J. Syst. Evol. Microbiol.">
        <title>Nocardia vulneris sp. nov., isolated from wounds of human patients in North America.</title>
        <authorList>
            <person name="Lasker B.A."/>
            <person name="Bell M."/>
            <person name="Klenk H.P."/>
            <person name="Sproer C."/>
            <person name="Schumann C."/>
            <person name="Schumann P."/>
            <person name="Brown J.M."/>
        </authorList>
    </citation>
    <scope>NUCLEOTIDE SEQUENCE [LARGE SCALE GENOMIC DNA]</scope>
    <source>
        <strain evidence="9 10">W9851</strain>
    </source>
</reference>
<proteinExistence type="predicted"/>
<dbReference type="Gene3D" id="1.20.1720.10">
    <property type="entry name" value="Multidrug resistance protein D"/>
    <property type="match status" value="1"/>
</dbReference>
<evidence type="ECO:0000313" key="9">
    <source>
        <dbReference type="EMBL" id="KIA65302.1"/>
    </source>
</evidence>
<feature type="transmembrane region" description="Helical" evidence="7">
    <location>
        <begin position="338"/>
        <end position="357"/>
    </location>
</feature>
<comment type="subcellular location">
    <subcellularLocation>
        <location evidence="1">Cell membrane</location>
        <topology evidence="1">Multi-pass membrane protein</topology>
    </subcellularLocation>
</comment>
<dbReference type="InterPro" id="IPR036259">
    <property type="entry name" value="MFS_trans_sf"/>
</dbReference>
<evidence type="ECO:0000313" key="10">
    <source>
        <dbReference type="Proteomes" id="UP000031364"/>
    </source>
</evidence>
<comment type="caution">
    <text evidence="9">The sequence shown here is derived from an EMBL/GenBank/DDBJ whole genome shotgun (WGS) entry which is preliminary data.</text>
</comment>
<dbReference type="EMBL" id="JNFP01000008">
    <property type="protein sequence ID" value="KIA65302.1"/>
    <property type="molecule type" value="Genomic_DNA"/>
</dbReference>
<feature type="transmembrane region" description="Helical" evidence="7">
    <location>
        <begin position="207"/>
        <end position="225"/>
    </location>
</feature>
<protein>
    <submittedName>
        <fullName evidence="9">MFS transporter</fullName>
    </submittedName>
</protein>
<feature type="transmembrane region" description="Helical" evidence="7">
    <location>
        <begin position="301"/>
        <end position="326"/>
    </location>
</feature>
<keyword evidence="5 7" id="KW-1133">Transmembrane helix</keyword>
<dbReference type="SUPFAM" id="SSF103473">
    <property type="entry name" value="MFS general substrate transporter"/>
    <property type="match status" value="1"/>
</dbReference>
<dbReference type="RefSeq" id="WP_043667123.1">
    <property type="nucleotide sequence ID" value="NZ_BDCI01000015.1"/>
</dbReference>
<dbReference type="CDD" id="cd17321">
    <property type="entry name" value="MFS_MMR_MDR_like"/>
    <property type="match status" value="1"/>
</dbReference>
<dbReference type="Proteomes" id="UP000031364">
    <property type="component" value="Unassembled WGS sequence"/>
</dbReference>
<feature type="transmembrane region" description="Helical" evidence="7">
    <location>
        <begin position="363"/>
        <end position="390"/>
    </location>
</feature>
<evidence type="ECO:0000256" key="2">
    <source>
        <dbReference type="ARBA" id="ARBA00022448"/>
    </source>
</evidence>
<dbReference type="Pfam" id="PF07690">
    <property type="entry name" value="MFS_1"/>
    <property type="match status" value="1"/>
</dbReference>
<accession>A0ABR4ZIS5</accession>
<evidence type="ECO:0000256" key="3">
    <source>
        <dbReference type="ARBA" id="ARBA00022475"/>
    </source>
</evidence>
<keyword evidence="6 7" id="KW-0472">Membrane</keyword>
<feature type="transmembrane region" description="Helical" evidence="7">
    <location>
        <begin position="20"/>
        <end position="44"/>
    </location>
</feature>
<evidence type="ECO:0000256" key="5">
    <source>
        <dbReference type="ARBA" id="ARBA00022989"/>
    </source>
</evidence>
<evidence type="ECO:0000259" key="8">
    <source>
        <dbReference type="PROSITE" id="PS50850"/>
    </source>
</evidence>
<dbReference type="InterPro" id="IPR011701">
    <property type="entry name" value="MFS"/>
</dbReference>
<feature type="transmembrane region" description="Helical" evidence="7">
    <location>
        <begin position="231"/>
        <end position="254"/>
    </location>
</feature>
<keyword evidence="10" id="KW-1185">Reference proteome</keyword>
<keyword evidence="2" id="KW-0813">Transport</keyword>
<evidence type="ECO:0000256" key="7">
    <source>
        <dbReference type="SAM" id="Phobius"/>
    </source>
</evidence>
<feature type="transmembrane region" description="Helical" evidence="7">
    <location>
        <begin position="146"/>
        <end position="169"/>
    </location>
</feature>
<gene>
    <name evidence="9" type="ORF">FG87_08730</name>
</gene>
<dbReference type="PROSITE" id="PS50850">
    <property type="entry name" value="MFS"/>
    <property type="match status" value="1"/>
</dbReference>
<feature type="domain" description="Major facilitator superfamily (MFS) profile" evidence="8">
    <location>
        <begin position="21"/>
        <end position="479"/>
    </location>
</feature>
<feature type="transmembrane region" description="Helical" evidence="7">
    <location>
        <begin position="112"/>
        <end position="134"/>
    </location>
</feature>
<dbReference type="PANTHER" id="PTHR42718">
    <property type="entry name" value="MAJOR FACILITATOR SUPERFAMILY MULTIDRUG TRANSPORTER MFSC"/>
    <property type="match status" value="1"/>
</dbReference>
<feature type="transmembrane region" description="Helical" evidence="7">
    <location>
        <begin position="274"/>
        <end position="295"/>
    </location>
</feature>
<dbReference type="InterPro" id="IPR020846">
    <property type="entry name" value="MFS_dom"/>
</dbReference>
<evidence type="ECO:0000256" key="1">
    <source>
        <dbReference type="ARBA" id="ARBA00004651"/>
    </source>
</evidence>
<organism evidence="9 10">
    <name type="scientific">Nocardia vulneris</name>
    <dbReference type="NCBI Taxonomy" id="1141657"/>
    <lineage>
        <taxon>Bacteria</taxon>
        <taxon>Bacillati</taxon>
        <taxon>Actinomycetota</taxon>
        <taxon>Actinomycetes</taxon>
        <taxon>Mycobacteriales</taxon>
        <taxon>Nocardiaceae</taxon>
        <taxon>Nocardia</taxon>
    </lineage>
</organism>
<feature type="transmembrane region" description="Helical" evidence="7">
    <location>
        <begin position="87"/>
        <end position="106"/>
    </location>
</feature>
<sequence>MLENPAAPTQYPVKERAFGLAILVLSGMQLMSVLDGTVMILVVPRLQADFGMSASSANWVITSYALTYAGLMLLGGRVGDAFGRKKMFLLGVGLFTLSSLLCGLAINGGMLIGMRALQGIGAAFASPTALALVATTFAPGKARNQAIAIFGAMVGVGSVGGLVVGGALADVWWRGIFLINVPIGLLVFVGAMRCLRDTEHHRLSLDVRGAVLATIGVATLVFGGMEGPALGWGHPVIIGSLVAGGVLLITFIVAERNVDNPLLPWSLFSSQDRVATFLAVLLASGVMGGISVFGAQYVQNVLGYSALQAGLIFIPFTIGMGVGGALTSKLVMRIAPRILIGAGGGLAAVALLFGSTLDRTANLPTLLVLFLVIGTGVGIVLVIVPLCLIVGVEVTEIGPLSAVGQMLLAFGPALALGFLGPVVVSRTLALGGSNTVKPSAMNTAQLDALSSGYTLALFLCGVGVVLTLLIALAIRYTAAQVAQAQHAQEEAQQS</sequence>